<evidence type="ECO:0000313" key="1">
    <source>
        <dbReference type="EMBL" id="QDS69325.1"/>
    </source>
</evidence>
<dbReference type="AlphaFoldDB" id="A0A517L116"/>
<dbReference type="EMBL" id="CP042187">
    <property type="protein sequence ID" value="QDS69325.1"/>
    <property type="molecule type" value="Genomic_DNA"/>
</dbReference>
<accession>A0A517L116</accession>
<name>A0A517L116_9PEZI</name>
<proteinExistence type="predicted"/>
<dbReference type="Proteomes" id="UP000316270">
    <property type="component" value="Chromosome 3"/>
</dbReference>
<organism evidence="1 2">
    <name type="scientific">Venturia effusa</name>
    <dbReference type="NCBI Taxonomy" id="50376"/>
    <lineage>
        <taxon>Eukaryota</taxon>
        <taxon>Fungi</taxon>
        <taxon>Dikarya</taxon>
        <taxon>Ascomycota</taxon>
        <taxon>Pezizomycotina</taxon>
        <taxon>Dothideomycetes</taxon>
        <taxon>Pleosporomycetidae</taxon>
        <taxon>Venturiales</taxon>
        <taxon>Venturiaceae</taxon>
        <taxon>Venturia</taxon>
    </lineage>
</organism>
<sequence length="126" mass="14237">MQKDLATELVDAEADAVRQLVTRKTATTNQIAKAFCVDLIVLHKYCKAYPPTGFLSNSLPDFRKVPKNSDQLTCDGRKAVVIVRSDRNIGRMLFMLVSMMDPEYLHLRLRSAPSEQKSLHEAKAEE</sequence>
<reference evidence="1 2" key="1">
    <citation type="submission" date="2019-07" db="EMBL/GenBank/DDBJ databases">
        <title>Finished genome of Venturia effusa.</title>
        <authorList>
            <person name="Young C.A."/>
            <person name="Cox M.P."/>
            <person name="Ganley A.R.D."/>
            <person name="David W.J."/>
        </authorList>
    </citation>
    <scope>NUCLEOTIDE SEQUENCE [LARGE SCALE GENOMIC DNA]</scope>
    <source>
        <strain evidence="2">albino</strain>
    </source>
</reference>
<keyword evidence="2" id="KW-1185">Reference proteome</keyword>
<protein>
    <submittedName>
        <fullName evidence="1">Uncharacterized protein</fullName>
    </submittedName>
</protein>
<evidence type="ECO:0000313" key="2">
    <source>
        <dbReference type="Proteomes" id="UP000316270"/>
    </source>
</evidence>
<gene>
    <name evidence="1" type="ORF">FKW77_003382</name>
</gene>